<reference evidence="1" key="1">
    <citation type="submission" date="2018-05" db="EMBL/GenBank/DDBJ databases">
        <title>Draft genome of Mucuna pruriens seed.</title>
        <authorList>
            <person name="Nnadi N.E."/>
            <person name="Vos R."/>
            <person name="Hasami M.H."/>
            <person name="Devisetty U.K."/>
            <person name="Aguiy J.C."/>
        </authorList>
    </citation>
    <scope>NUCLEOTIDE SEQUENCE [LARGE SCALE GENOMIC DNA]</scope>
    <source>
        <strain evidence="1">JCA_2017</strain>
    </source>
</reference>
<gene>
    <name evidence="1" type="ORF">CR513_05656</name>
</gene>
<evidence type="ECO:0000313" key="1">
    <source>
        <dbReference type="EMBL" id="RDY09907.1"/>
    </source>
</evidence>
<dbReference type="AlphaFoldDB" id="A0A371I4E2"/>
<dbReference type="EMBL" id="QJKJ01000948">
    <property type="protein sequence ID" value="RDY09907.1"/>
    <property type="molecule type" value="Genomic_DNA"/>
</dbReference>
<protein>
    <submittedName>
        <fullName evidence="1">Uncharacterized protein</fullName>
    </submittedName>
</protein>
<proteinExistence type="predicted"/>
<organism evidence="1 2">
    <name type="scientific">Mucuna pruriens</name>
    <name type="common">Velvet bean</name>
    <name type="synonym">Dolichos pruriens</name>
    <dbReference type="NCBI Taxonomy" id="157652"/>
    <lineage>
        <taxon>Eukaryota</taxon>
        <taxon>Viridiplantae</taxon>
        <taxon>Streptophyta</taxon>
        <taxon>Embryophyta</taxon>
        <taxon>Tracheophyta</taxon>
        <taxon>Spermatophyta</taxon>
        <taxon>Magnoliopsida</taxon>
        <taxon>eudicotyledons</taxon>
        <taxon>Gunneridae</taxon>
        <taxon>Pentapetalae</taxon>
        <taxon>rosids</taxon>
        <taxon>fabids</taxon>
        <taxon>Fabales</taxon>
        <taxon>Fabaceae</taxon>
        <taxon>Papilionoideae</taxon>
        <taxon>50 kb inversion clade</taxon>
        <taxon>NPAAA clade</taxon>
        <taxon>indigoferoid/millettioid clade</taxon>
        <taxon>Phaseoleae</taxon>
        <taxon>Mucuna</taxon>
    </lineage>
</organism>
<dbReference type="PANTHER" id="PTHR32108:SF9">
    <property type="entry name" value="REVERSE TRANSCRIPTASE RNASE H-LIKE DOMAIN-CONTAINING PROTEIN"/>
    <property type="match status" value="1"/>
</dbReference>
<sequence>MLDQLHKMSARISLLSLLINLESHQKLLLKILNEAHVPQDITPAKFGGIINNISTSHHLSFSEEEVPCRSQVQKLHDSNGANR</sequence>
<dbReference type="OrthoDB" id="1736143at2759"/>
<keyword evidence="2" id="KW-1185">Reference proteome</keyword>
<name>A0A371I4E2_MUCPR</name>
<feature type="non-terminal residue" evidence="1">
    <location>
        <position position="1"/>
    </location>
</feature>
<comment type="caution">
    <text evidence="1">The sequence shown here is derived from an EMBL/GenBank/DDBJ whole genome shotgun (WGS) entry which is preliminary data.</text>
</comment>
<dbReference type="PANTHER" id="PTHR32108">
    <property type="entry name" value="DNA-DIRECTED RNA POLYMERASE SUBUNIT ALPHA"/>
    <property type="match status" value="1"/>
</dbReference>
<dbReference type="Proteomes" id="UP000257109">
    <property type="component" value="Unassembled WGS sequence"/>
</dbReference>
<accession>A0A371I4E2</accession>
<evidence type="ECO:0000313" key="2">
    <source>
        <dbReference type="Proteomes" id="UP000257109"/>
    </source>
</evidence>